<keyword evidence="3" id="KW-1185">Reference proteome</keyword>
<dbReference type="PROSITE" id="PS51154">
    <property type="entry name" value="MACRO"/>
    <property type="match status" value="1"/>
</dbReference>
<protein>
    <recommendedName>
        <fullName evidence="1">Macro domain-containing protein</fullName>
    </recommendedName>
</protein>
<dbReference type="OrthoDB" id="6133115at2759"/>
<reference evidence="2 3" key="1">
    <citation type="journal article" date="2014" name="Genome Biol. Evol.">
        <title>The secreted proteins of Achlya hypogyna and Thraustotheca clavata identify the ancestral oomycete secretome and reveal gene acquisitions by horizontal gene transfer.</title>
        <authorList>
            <person name="Misner I."/>
            <person name="Blouin N."/>
            <person name="Leonard G."/>
            <person name="Richards T.A."/>
            <person name="Lane C.E."/>
        </authorList>
    </citation>
    <scope>NUCLEOTIDE SEQUENCE [LARGE SCALE GENOMIC DNA]</scope>
    <source>
        <strain evidence="2 3">ATCC 34112</strain>
    </source>
</reference>
<feature type="domain" description="Macro" evidence="1">
    <location>
        <begin position="98"/>
        <end position="283"/>
    </location>
</feature>
<accession>A0A1V9ZWQ7</accession>
<proteinExistence type="predicted"/>
<dbReference type="PANTHER" id="PTHR11106:SF27">
    <property type="entry name" value="MACRO DOMAIN-CONTAINING PROTEIN"/>
    <property type="match status" value="1"/>
</dbReference>
<evidence type="ECO:0000313" key="3">
    <source>
        <dbReference type="Proteomes" id="UP000243217"/>
    </source>
</evidence>
<dbReference type="EMBL" id="JNBS01001126">
    <property type="protein sequence ID" value="OQS02452.1"/>
    <property type="molecule type" value="Genomic_DNA"/>
</dbReference>
<comment type="caution">
    <text evidence="2">The sequence shown here is derived from an EMBL/GenBank/DDBJ whole genome shotgun (WGS) entry which is preliminary data.</text>
</comment>
<dbReference type="InterPro" id="IPR043472">
    <property type="entry name" value="Macro_dom-like"/>
</dbReference>
<dbReference type="SMART" id="SM00506">
    <property type="entry name" value="A1pp"/>
    <property type="match status" value="1"/>
</dbReference>
<dbReference type="AlphaFoldDB" id="A0A1V9ZWQ7"/>
<sequence length="297" mass="33317">MAKKLKVNASCLEITEVCKTILSMCTLEAAERLSIVVLSTVGTRKVAEDKELWQLLIEAHYGNQRNFFPAAPCPKDILPMPYLKPSDMFYPSAACIEFCETLVERRMFDRLKVEQGDIQTYSIVDEQPIDCIIFPTNSSLINAGTGAAAAVFRRSGMELDTYVRELHYDGRESNTVVTPGFEAGVDHLIHCVGPSHLRMNCNPLLYQTYLNAFEQARKLGVKCVAVASIATGTLGFPLHTAAALAMRAYRDFIKTHRWTATVVFVCYDNRIATFIEDAKQQILDRFNDHCFQVMAVI</sequence>
<organism evidence="2 3">
    <name type="scientific">Thraustotheca clavata</name>
    <dbReference type="NCBI Taxonomy" id="74557"/>
    <lineage>
        <taxon>Eukaryota</taxon>
        <taxon>Sar</taxon>
        <taxon>Stramenopiles</taxon>
        <taxon>Oomycota</taxon>
        <taxon>Saprolegniomycetes</taxon>
        <taxon>Saprolegniales</taxon>
        <taxon>Achlyaceae</taxon>
        <taxon>Thraustotheca</taxon>
    </lineage>
</organism>
<dbReference type="InterPro" id="IPR002589">
    <property type="entry name" value="Macro_dom"/>
</dbReference>
<name>A0A1V9ZWQ7_9STRA</name>
<dbReference type="PANTHER" id="PTHR11106">
    <property type="entry name" value="GANGLIOSIDE INDUCED DIFFERENTIATION ASSOCIATED PROTEIN 2-RELATED"/>
    <property type="match status" value="1"/>
</dbReference>
<dbReference type="Gene3D" id="3.40.220.10">
    <property type="entry name" value="Leucine Aminopeptidase, subunit E, domain 1"/>
    <property type="match status" value="1"/>
</dbReference>
<evidence type="ECO:0000259" key="1">
    <source>
        <dbReference type="PROSITE" id="PS51154"/>
    </source>
</evidence>
<dbReference type="SUPFAM" id="SSF52949">
    <property type="entry name" value="Macro domain-like"/>
    <property type="match status" value="1"/>
</dbReference>
<gene>
    <name evidence="2" type="ORF">THRCLA_05176</name>
</gene>
<dbReference type="Proteomes" id="UP000243217">
    <property type="component" value="Unassembled WGS sequence"/>
</dbReference>
<dbReference type="Pfam" id="PF01661">
    <property type="entry name" value="Macro"/>
    <property type="match status" value="1"/>
</dbReference>
<dbReference type="STRING" id="74557.A0A1V9ZWQ7"/>
<evidence type="ECO:0000313" key="2">
    <source>
        <dbReference type="EMBL" id="OQS02452.1"/>
    </source>
</evidence>